<dbReference type="Gene3D" id="3.20.20.10">
    <property type="entry name" value="Alanine racemase"/>
    <property type="match status" value="1"/>
</dbReference>
<accession>C7Q0M8</accession>
<dbReference type="PANTHER" id="PTHR28004:SF8">
    <property type="entry name" value="D-SERINE DEAMINASE"/>
    <property type="match status" value="1"/>
</dbReference>
<dbReference type="AlphaFoldDB" id="C7Q0M8"/>
<dbReference type="InterPro" id="IPR029066">
    <property type="entry name" value="PLP-binding_barrel"/>
</dbReference>
<feature type="domain" description="D-serine dehydratase-like" evidence="3">
    <location>
        <begin position="335"/>
        <end position="427"/>
    </location>
</feature>
<dbReference type="STRING" id="479433.Caci_0721"/>
<name>C7Q0M8_CATAD</name>
<dbReference type="Gene3D" id="2.40.37.20">
    <property type="entry name" value="D-serine dehydratase-like domain"/>
    <property type="match status" value="1"/>
</dbReference>
<dbReference type="InterPro" id="IPR001608">
    <property type="entry name" value="Ala_racemase_N"/>
</dbReference>
<dbReference type="EMBL" id="CP001700">
    <property type="protein sequence ID" value="ACU69656.1"/>
    <property type="molecule type" value="Genomic_DNA"/>
</dbReference>
<dbReference type="RefSeq" id="WP_012784951.1">
    <property type="nucleotide sequence ID" value="NC_013131.1"/>
</dbReference>
<keyword evidence="5" id="KW-1185">Reference proteome</keyword>
<dbReference type="KEGG" id="cai:Caci_0721"/>
<dbReference type="InterPro" id="IPR026956">
    <property type="entry name" value="D-ser_dehydrat-like_dom"/>
</dbReference>
<comment type="similarity">
    <text evidence="1">Belongs to the DSD1 family.</text>
</comment>
<reference evidence="4 5" key="1">
    <citation type="journal article" date="2009" name="Stand. Genomic Sci.">
        <title>Complete genome sequence of Catenulispora acidiphila type strain (ID 139908).</title>
        <authorList>
            <person name="Copeland A."/>
            <person name="Lapidus A."/>
            <person name="Glavina Del Rio T."/>
            <person name="Nolan M."/>
            <person name="Lucas S."/>
            <person name="Chen F."/>
            <person name="Tice H."/>
            <person name="Cheng J.F."/>
            <person name="Bruce D."/>
            <person name="Goodwin L."/>
            <person name="Pitluck S."/>
            <person name="Mikhailova N."/>
            <person name="Pati A."/>
            <person name="Ivanova N."/>
            <person name="Mavromatis K."/>
            <person name="Chen A."/>
            <person name="Palaniappan K."/>
            <person name="Chain P."/>
            <person name="Land M."/>
            <person name="Hauser L."/>
            <person name="Chang Y.J."/>
            <person name="Jeffries C.D."/>
            <person name="Chertkov O."/>
            <person name="Brettin T."/>
            <person name="Detter J.C."/>
            <person name="Han C."/>
            <person name="Ali Z."/>
            <person name="Tindall B.J."/>
            <person name="Goker M."/>
            <person name="Bristow J."/>
            <person name="Eisen J.A."/>
            <person name="Markowitz V."/>
            <person name="Hugenholtz P."/>
            <person name="Kyrpides N.C."/>
            <person name="Klenk H.P."/>
        </authorList>
    </citation>
    <scope>NUCLEOTIDE SEQUENCE [LARGE SCALE GENOMIC DNA]</scope>
    <source>
        <strain evidence="5">DSM 44928 / JCM 14897 / NBRC 102108 / NRRL B-24433 / ID139908</strain>
    </source>
</reference>
<evidence type="ECO:0000313" key="5">
    <source>
        <dbReference type="Proteomes" id="UP000000851"/>
    </source>
</evidence>
<dbReference type="InParanoid" id="C7Q0M8"/>
<dbReference type="InterPro" id="IPR042208">
    <property type="entry name" value="D-ser_dehydrat-like_sf"/>
</dbReference>
<proteinExistence type="inferred from homology"/>
<dbReference type="SUPFAM" id="SSF51419">
    <property type="entry name" value="PLP-binding barrel"/>
    <property type="match status" value="1"/>
</dbReference>
<evidence type="ECO:0000313" key="4">
    <source>
        <dbReference type="EMBL" id="ACU69656.1"/>
    </source>
</evidence>
<sequence length="444" mass="46860">MVHQTFGSRTASAGIDRTAVAALADEHLDWRFKALPPQAWDRTAHAYVASGPRLSDLGTPLLTLDAGALDHNLRTMAAWCHEAGVALAPHGKTTMAPSLWQAQLDAGAIGITLANLPQLRVARAFGVQRLMLANALLDPAGLAWIAAELNADPDFAFVSWADSVETVTRMDAALRAAGVGSGPDPETDRPIEVLVELGGAGGRTGARSITEAEDVARAIQAAPTLKLAGIAGYEGALAHDASAESLETVRHYLRDLAELHRRLAAGYETDHAVVTAGGSAYFDTVAEILQPAATESGAEVVLRSGAYVIHDDGHYRKISPLSRDTTTAKTPFRAAMHGWARVVSHPEPQLSLLDAGKRDFPFDEGLPTPQIVQGGAGAAAGVVTALNDQHTFLRDAGETAPIGAVVRFGLSHPCTALDKWTLIPVLDDADSADPQIVDLVRTFF</sequence>
<gene>
    <name evidence="4" type="ordered locus">Caci_0721</name>
</gene>
<evidence type="ECO:0000256" key="1">
    <source>
        <dbReference type="ARBA" id="ARBA00005323"/>
    </source>
</evidence>
<dbReference type="SMART" id="SM01119">
    <property type="entry name" value="D-ser_dehydrat"/>
    <property type="match status" value="1"/>
</dbReference>
<dbReference type="GO" id="GO:0016829">
    <property type="term" value="F:lyase activity"/>
    <property type="evidence" value="ECO:0007669"/>
    <property type="project" value="UniProtKB-KW"/>
</dbReference>
<evidence type="ECO:0000256" key="2">
    <source>
        <dbReference type="ARBA" id="ARBA00023239"/>
    </source>
</evidence>
<dbReference type="PANTHER" id="PTHR28004">
    <property type="entry name" value="ZGC:162816-RELATED"/>
    <property type="match status" value="1"/>
</dbReference>
<dbReference type="Pfam" id="PF01168">
    <property type="entry name" value="Ala_racemase_N"/>
    <property type="match status" value="1"/>
</dbReference>
<dbReference type="eggNOG" id="COG3616">
    <property type="taxonomic scope" value="Bacteria"/>
</dbReference>
<dbReference type="Pfam" id="PF14031">
    <property type="entry name" value="D-ser_dehydrat"/>
    <property type="match status" value="1"/>
</dbReference>
<keyword evidence="2" id="KW-0456">Lyase</keyword>
<protein>
    <submittedName>
        <fullName evidence="4">Alanine racemase domain protein</fullName>
    </submittedName>
</protein>
<dbReference type="HOGENOM" id="CLU_031639_3_0_11"/>
<dbReference type="Proteomes" id="UP000000851">
    <property type="component" value="Chromosome"/>
</dbReference>
<organism evidence="4 5">
    <name type="scientific">Catenulispora acidiphila (strain DSM 44928 / JCM 14897 / NBRC 102108 / NRRL B-24433 / ID139908)</name>
    <dbReference type="NCBI Taxonomy" id="479433"/>
    <lineage>
        <taxon>Bacteria</taxon>
        <taxon>Bacillati</taxon>
        <taxon>Actinomycetota</taxon>
        <taxon>Actinomycetes</taxon>
        <taxon>Catenulisporales</taxon>
        <taxon>Catenulisporaceae</taxon>
        <taxon>Catenulispora</taxon>
    </lineage>
</organism>
<evidence type="ECO:0000259" key="3">
    <source>
        <dbReference type="SMART" id="SM01119"/>
    </source>
</evidence>
<dbReference type="InterPro" id="IPR051466">
    <property type="entry name" value="D-amino_acid_metab_enzyme"/>
</dbReference>
<dbReference type="OrthoDB" id="9811417at2"/>